<dbReference type="Proteomes" id="UP001556196">
    <property type="component" value="Unassembled WGS sequence"/>
</dbReference>
<dbReference type="InterPro" id="IPR001333">
    <property type="entry name" value="Peptidase_M32_Taq"/>
</dbReference>
<keyword evidence="1 2" id="KW-0121">Carboxypeptidase</keyword>
<comment type="caution">
    <text evidence="2">The sequence shown here is derived from an EMBL/GenBank/DDBJ whole genome shotgun (WGS) entry which is preliminary data.</text>
</comment>
<keyword evidence="1" id="KW-0479">Metal-binding</keyword>
<comment type="catalytic activity">
    <reaction evidence="1">
        <text>Release of a C-terminal amino acid with broad specificity, except for -Pro.</text>
        <dbReference type="EC" id="3.4.17.19"/>
    </reaction>
</comment>
<protein>
    <recommendedName>
        <fullName evidence="1">Metal-dependent carboxypeptidase</fullName>
        <ecNumber evidence="1">3.4.17.19</ecNumber>
    </recommendedName>
</protein>
<dbReference type="PIRSF" id="PIRSF006615">
    <property type="entry name" value="Zn_crbxpep_Taq"/>
    <property type="match status" value="1"/>
</dbReference>
<evidence type="ECO:0000313" key="2">
    <source>
        <dbReference type="EMBL" id="MEW9806139.1"/>
    </source>
</evidence>
<keyword evidence="3" id="KW-1185">Reference proteome</keyword>
<dbReference type="GO" id="GO:0004180">
    <property type="term" value="F:carboxypeptidase activity"/>
    <property type="evidence" value="ECO:0007669"/>
    <property type="project" value="UniProtKB-KW"/>
</dbReference>
<dbReference type="EMBL" id="JBFOCI010000002">
    <property type="protein sequence ID" value="MEW9806139.1"/>
    <property type="molecule type" value="Genomic_DNA"/>
</dbReference>
<dbReference type="PROSITE" id="PS52034">
    <property type="entry name" value="PEPTIDASE_M32"/>
    <property type="match status" value="1"/>
</dbReference>
<dbReference type="Gene3D" id="1.10.1370.30">
    <property type="match status" value="1"/>
</dbReference>
<dbReference type="PANTHER" id="PTHR34217">
    <property type="entry name" value="METAL-DEPENDENT CARBOXYPEPTIDASE"/>
    <property type="match status" value="1"/>
</dbReference>
<name>A0ABV3QYJ7_9HYPH</name>
<keyword evidence="1" id="KW-0482">Metalloprotease</keyword>
<organism evidence="2 3">
    <name type="scientific">Mesorhizobium marinum</name>
    <dbReference type="NCBI Taxonomy" id="3228790"/>
    <lineage>
        <taxon>Bacteria</taxon>
        <taxon>Pseudomonadati</taxon>
        <taxon>Pseudomonadota</taxon>
        <taxon>Alphaproteobacteria</taxon>
        <taxon>Hyphomicrobiales</taxon>
        <taxon>Phyllobacteriaceae</taxon>
        <taxon>Mesorhizobium</taxon>
    </lineage>
</organism>
<dbReference type="SUPFAM" id="SSF55486">
    <property type="entry name" value="Metalloproteases ('zincins'), catalytic domain"/>
    <property type="match status" value="1"/>
</dbReference>
<reference evidence="2 3" key="1">
    <citation type="submission" date="2024-06" db="EMBL/GenBank/DDBJ databases">
        <authorList>
            <person name="Tuo L."/>
        </authorList>
    </citation>
    <scope>NUCLEOTIDE SEQUENCE [LARGE SCALE GENOMIC DNA]</scope>
    <source>
        <strain evidence="2 3">ZMM04-5</strain>
    </source>
</reference>
<proteinExistence type="inferred from homology"/>
<accession>A0ABV3QYJ7</accession>
<comment type="function">
    <text evidence="1">Broad specificity carboxypetidase that releases amino acids sequentially from the C-terminus, including neutral, aromatic, polar and basic residues.</text>
</comment>
<dbReference type="PRINTS" id="PR00998">
    <property type="entry name" value="CRBOXYPTASET"/>
</dbReference>
<gene>
    <name evidence="2" type="ORF">ABUE31_09105</name>
</gene>
<dbReference type="Pfam" id="PF02074">
    <property type="entry name" value="Peptidase_M32"/>
    <property type="match status" value="1"/>
</dbReference>
<dbReference type="PANTHER" id="PTHR34217:SF1">
    <property type="entry name" value="CARBOXYPEPTIDASE 1"/>
    <property type="match status" value="1"/>
</dbReference>
<dbReference type="RefSeq" id="WP_367723211.1">
    <property type="nucleotide sequence ID" value="NZ_JBFOCH010000008.1"/>
</dbReference>
<sequence length="494" mass="55742">MSFQKLDELGRKLEALEHALAILGADEATHMAVGGGEKRAEAMAALAGMLHRQATAPEIGDWIEAADAEDLNEDQQAALREFRRHYANLTCLPAEFVERQTTARMRSEQLWRSLREKNDWAGFLPSLENVVALVREEAAMRADRLGLDPYDALMEQYDPGNRAADITPVFAELKTFLRDFVPEALAAQEERMAERPLKPLSGTYSIERQRELGLALMTAVGFDLTHGSLSVSHHPFCGGVPTDVRITTRYRTGEFLSALMGVLHETGHALYEQNLPAEWAHWPLGKARGMAVHESQSLFVEKQIGRNPAFWAWALPMVEKHLGEVWSIDDILPHVHHVGRGLIRVDADEVTYPLHVILRYELEEELVSGRLDVADIPEAWDARMRDYLGLSTAGNFADGPMQDVHWPAGAFGYFPSYTLGAMMAAQQWAALKREYPAVDDELAKGRFETINAWRREKIWARGSRWSTPELMERATGEKLTARYFTEHLRQRYGA</sequence>
<keyword evidence="1" id="KW-0645">Protease</keyword>
<dbReference type="EC" id="3.4.17.19" evidence="1"/>
<dbReference type="CDD" id="cd06460">
    <property type="entry name" value="M32_Taq"/>
    <property type="match status" value="1"/>
</dbReference>
<comment type="similarity">
    <text evidence="1">Belongs to the peptidase M32 family.</text>
</comment>
<keyword evidence="1 2" id="KW-0378">Hydrolase</keyword>
<evidence type="ECO:0000313" key="3">
    <source>
        <dbReference type="Proteomes" id="UP001556196"/>
    </source>
</evidence>
<evidence type="ECO:0000256" key="1">
    <source>
        <dbReference type="PIRNR" id="PIRNR006615"/>
    </source>
</evidence>